<evidence type="ECO:0000313" key="2">
    <source>
        <dbReference type="EMBL" id="KYB26846.1"/>
    </source>
</evidence>
<sequence length="100" mass="11615">MGNDIKLPAVQRKDLQTSQKSVLKESKEHLLDEIEKISQRVAAITQQIDQIEHNLKEINRNIDYYKSIITEMSNALHQLEIEEINANLSRENYIERGKLG</sequence>
<name>A0A139WG23_TRICA</name>
<protein>
    <submittedName>
        <fullName evidence="2">Uncharacterized protein</fullName>
    </submittedName>
</protein>
<proteinExistence type="predicted"/>
<evidence type="ECO:0000313" key="3">
    <source>
        <dbReference type="Proteomes" id="UP000007266"/>
    </source>
</evidence>
<dbReference type="Proteomes" id="UP000007266">
    <property type="component" value="Linkage group 7"/>
</dbReference>
<reference evidence="2 3" key="1">
    <citation type="journal article" date="2008" name="Nature">
        <title>The genome of the model beetle and pest Tribolium castaneum.</title>
        <authorList>
            <consortium name="Tribolium Genome Sequencing Consortium"/>
            <person name="Richards S."/>
            <person name="Gibbs R.A."/>
            <person name="Weinstock G.M."/>
            <person name="Brown S.J."/>
            <person name="Denell R."/>
            <person name="Beeman R.W."/>
            <person name="Gibbs R."/>
            <person name="Beeman R.W."/>
            <person name="Brown S.J."/>
            <person name="Bucher G."/>
            <person name="Friedrich M."/>
            <person name="Grimmelikhuijzen C.J."/>
            <person name="Klingler M."/>
            <person name="Lorenzen M."/>
            <person name="Richards S."/>
            <person name="Roth S."/>
            <person name="Schroder R."/>
            <person name="Tautz D."/>
            <person name="Zdobnov E.M."/>
            <person name="Muzny D."/>
            <person name="Gibbs R.A."/>
            <person name="Weinstock G.M."/>
            <person name="Attaway T."/>
            <person name="Bell S."/>
            <person name="Buhay C.J."/>
            <person name="Chandrabose M.N."/>
            <person name="Chavez D."/>
            <person name="Clerk-Blankenburg K.P."/>
            <person name="Cree A."/>
            <person name="Dao M."/>
            <person name="Davis C."/>
            <person name="Chacko J."/>
            <person name="Dinh H."/>
            <person name="Dugan-Rocha S."/>
            <person name="Fowler G."/>
            <person name="Garner T.T."/>
            <person name="Garnes J."/>
            <person name="Gnirke A."/>
            <person name="Hawes A."/>
            <person name="Hernandez J."/>
            <person name="Hines S."/>
            <person name="Holder M."/>
            <person name="Hume J."/>
            <person name="Jhangiani S.N."/>
            <person name="Joshi V."/>
            <person name="Khan Z.M."/>
            <person name="Jackson L."/>
            <person name="Kovar C."/>
            <person name="Kowis A."/>
            <person name="Lee S."/>
            <person name="Lewis L.R."/>
            <person name="Margolis J."/>
            <person name="Morgan M."/>
            <person name="Nazareth L.V."/>
            <person name="Nguyen N."/>
            <person name="Okwuonu G."/>
            <person name="Parker D."/>
            <person name="Richards S."/>
            <person name="Ruiz S.J."/>
            <person name="Santibanez J."/>
            <person name="Savard J."/>
            <person name="Scherer S.E."/>
            <person name="Schneider B."/>
            <person name="Sodergren E."/>
            <person name="Tautz D."/>
            <person name="Vattahil S."/>
            <person name="Villasana D."/>
            <person name="White C.S."/>
            <person name="Wright R."/>
            <person name="Park Y."/>
            <person name="Beeman R.W."/>
            <person name="Lord J."/>
            <person name="Oppert B."/>
            <person name="Lorenzen M."/>
            <person name="Brown S."/>
            <person name="Wang L."/>
            <person name="Savard J."/>
            <person name="Tautz D."/>
            <person name="Richards S."/>
            <person name="Weinstock G."/>
            <person name="Gibbs R.A."/>
            <person name="Liu Y."/>
            <person name="Worley K."/>
            <person name="Weinstock G."/>
            <person name="Elsik C.G."/>
            <person name="Reese J.T."/>
            <person name="Elhaik E."/>
            <person name="Landan G."/>
            <person name="Graur D."/>
            <person name="Arensburger P."/>
            <person name="Atkinson P."/>
            <person name="Beeman R.W."/>
            <person name="Beidler J."/>
            <person name="Brown S.J."/>
            <person name="Demuth J.P."/>
            <person name="Drury D.W."/>
            <person name="Du Y.Z."/>
            <person name="Fujiwara H."/>
            <person name="Lorenzen M."/>
            <person name="Maselli V."/>
            <person name="Osanai M."/>
            <person name="Park Y."/>
            <person name="Robertson H.M."/>
            <person name="Tu Z."/>
            <person name="Wang J.J."/>
            <person name="Wang S."/>
            <person name="Richards S."/>
            <person name="Song H."/>
            <person name="Zhang L."/>
            <person name="Sodergren E."/>
            <person name="Werner D."/>
            <person name="Stanke M."/>
            <person name="Morgenstern B."/>
            <person name="Solovyev V."/>
            <person name="Kosarev P."/>
            <person name="Brown G."/>
            <person name="Chen H.C."/>
            <person name="Ermolaeva O."/>
            <person name="Hlavina W."/>
            <person name="Kapustin Y."/>
            <person name="Kiryutin B."/>
            <person name="Kitts P."/>
            <person name="Maglott D."/>
            <person name="Pruitt K."/>
            <person name="Sapojnikov V."/>
            <person name="Souvorov A."/>
            <person name="Mackey A.J."/>
            <person name="Waterhouse R.M."/>
            <person name="Wyder S."/>
            <person name="Zdobnov E.M."/>
            <person name="Zdobnov E.M."/>
            <person name="Wyder S."/>
            <person name="Kriventseva E.V."/>
            <person name="Kadowaki T."/>
            <person name="Bork P."/>
            <person name="Aranda M."/>
            <person name="Bao R."/>
            <person name="Beermann A."/>
            <person name="Berns N."/>
            <person name="Bolognesi R."/>
            <person name="Bonneton F."/>
            <person name="Bopp D."/>
            <person name="Brown S.J."/>
            <person name="Bucher G."/>
            <person name="Butts T."/>
            <person name="Chaumot A."/>
            <person name="Denell R.E."/>
            <person name="Ferrier D.E."/>
            <person name="Friedrich M."/>
            <person name="Gordon C.M."/>
            <person name="Jindra M."/>
            <person name="Klingler M."/>
            <person name="Lan Q."/>
            <person name="Lattorff H.M."/>
            <person name="Laudet V."/>
            <person name="von Levetsow C."/>
            <person name="Liu Z."/>
            <person name="Lutz R."/>
            <person name="Lynch J.A."/>
            <person name="da Fonseca R.N."/>
            <person name="Posnien N."/>
            <person name="Reuter R."/>
            <person name="Roth S."/>
            <person name="Savard J."/>
            <person name="Schinko J.B."/>
            <person name="Schmitt C."/>
            <person name="Schoppmeier M."/>
            <person name="Schroder R."/>
            <person name="Shippy T.D."/>
            <person name="Simonnet F."/>
            <person name="Marques-Souza H."/>
            <person name="Tautz D."/>
            <person name="Tomoyasu Y."/>
            <person name="Trauner J."/>
            <person name="Van der Zee M."/>
            <person name="Vervoort M."/>
            <person name="Wittkopp N."/>
            <person name="Wimmer E.A."/>
            <person name="Yang X."/>
            <person name="Jones A.K."/>
            <person name="Sattelle D.B."/>
            <person name="Ebert P.R."/>
            <person name="Nelson D."/>
            <person name="Scott J.G."/>
            <person name="Beeman R.W."/>
            <person name="Muthukrishnan S."/>
            <person name="Kramer K.J."/>
            <person name="Arakane Y."/>
            <person name="Beeman R.W."/>
            <person name="Zhu Q."/>
            <person name="Hogenkamp D."/>
            <person name="Dixit R."/>
            <person name="Oppert B."/>
            <person name="Jiang H."/>
            <person name="Zou Z."/>
            <person name="Marshall J."/>
            <person name="Elpidina E."/>
            <person name="Vinokurov K."/>
            <person name="Oppert C."/>
            <person name="Zou Z."/>
            <person name="Evans J."/>
            <person name="Lu Z."/>
            <person name="Zhao P."/>
            <person name="Sumathipala N."/>
            <person name="Altincicek B."/>
            <person name="Vilcinskas A."/>
            <person name="Williams M."/>
            <person name="Hultmark D."/>
            <person name="Hetru C."/>
            <person name="Jiang H."/>
            <person name="Grimmelikhuijzen C.J."/>
            <person name="Hauser F."/>
            <person name="Cazzamali G."/>
            <person name="Williamson M."/>
            <person name="Park Y."/>
            <person name="Li B."/>
            <person name="Tanaka Y."/>
            <person name="Predel R."/>
            <person name="Neupert S."/>
            <person name="Schachtner J."/>
            <person name="Verleyen P."/>
            <person name="Raible F."/>
            <person name="Bork P."/>
            <person name="Friedrich M."/>
            <person name="Walden K.K."/>
            <person name="Robertson H.M."/>
            <person name="Angeli S."/>
            <person name="Foret S."/>
            <person name="Bucher G."/>
            <person name="Schuetz S."/>
            <person name="Maleszka R."/>
            <person name="Wimmer E.A."/>
            <person name="Beeman R.W."/>
            <person name="Lorenzen M."/>
            <person name="Tomoyasu Y."/>
            <person name="Miller S.C."/>
            <person name="Grossmann D."/>
            <person name="Bucher G."/>
        </authorList>
    </citation>
    <scope>NUCLEOTIDE SEQUENCE [LARGE SCALE GENOMIC DNA]</scope>
    <source>
        <strain evidence="2 3">Georgia GA2</strain>
    </source>
</reference>
<keyword evidence="3" id="KW-1185">Reference proteome</keyword>
<gene>
    <name evidence="2" type="primary">AUGUSTUS-3.0.2_31182</name>
    <name evidence="2" type="ORF">TcasGA2_TC031182</name>
</gene>
<dbReference type="EMBL" id="KQ971351">
    <property type="protein sequence ID" value="KYB26846.1"/>
    <property type="molecule type" value="Genomic_DNA"/>
</dbReference>
<organism evidence="2 3">
    <name type="scientific">Tribolium castaneum</name>
    <name type="common">Red flour beetle</name>
    <dbReference type="NCBI Taxonomy" id="7070"/>
    <lineage>
        <taxon>Eukaryota</taxon>
        <taxon>Metazoa</taxon>
        <taxon>Ecdysozoa</taxon>
        <taxon>Arthropoda</taxon>
        <taxon>Hexapoda</taxon>
        <taxon>Insecta</taxon>
        <taxon>Pterygota</taxon>
        <taxon>Neoptera</taxon>
        <taxon>Endopterygota</taxon>
        <taxon>Coleoptera</taxon>
        <taxon>Polyphaga</taxon>
        <taxon>Cucujiformia</taxon>
        <taxon>Tenebrionidae</taxon>
        <taxon>Tenebrionidae incertae sedis</taxon>
        <taxon>Tribolium</taxon>
    </lineage>
</organism>
<accession>A0A139WG23</accession>
<dbReference type="AlphaFoldDB" id="A0A139WG23"/>
<dbReference type="InParanoid" id="A0A139WG23"/>
<evidence type="ECO:0000256" key="1">
    <source>
        <dbReference type="SAM" id="Coils"/>
    </source>
</evidence>
<feature type="coiled-coil region" evidence="1">
    <location>
        <begin position="20"/>
        <end position="61"/>
    </location>
</feature>
<reference evidence="2 3" key="2">
    <citation type="journal article" date="2010" name="Nucleic Acids Res.">
        <title>BeetleBase in 2010: revisions to provide comprehensive genomic information for Tribolium castaneum.</title>
        <authorList>
            <person name="Kim H.S."/>
            <person name="Murphy T."/>
            <person name="Xia J."/>
            <person name="Caragea D."/>
            <person name="Park Y."/>
            <person name="Beeman R.W."/>
            <person name="Lorenzen M.D."/>
            <person name="Butcher S."/>
            <person name="Manak J.R."/>
            <person name="Brown S.J."/>
        </authorList>
    </citation>
    <scope>GENOME REANNOTATION</scope>
    <source>
        <strain evidence="2 3">Georgia GA2</strain>
    </source>
</reference>
<keyword evidence="1" id="KW-0175">Coiled coil</keyword>